<dbReference type="SUPFAM" id="SSF47413">
    <property type="entry name" value="lambda repressor-like DNA-binding domains"/>
    <property type="match status" value="1"/>
</dbReference>
<dbReference type="InterPro" id="IPR028082">
    <property type="entry name" value="Peripla_BP_I"/>
</dbReference>
<keyword evidence="1" id="KW-0805">Transcription regulation</keyword>
<dbReference type="PROSITE" id="PS00356">
    <property type="entry name" value="HTH_LACI_1"/>
    <property type="match status" value="1"/>
</dbReference>
<evidence type="ECO:0000256" key="3">
    <source>
        <dbReference type="ARBA" id="ARBA00023163"/>
    </source>
</evidence>
<proteinExistence type="predicted"/>
<evidence type="ECO:0000313" key="5">
    <source>
        <dbReference type="EMBL" id="XBH20912.1"/>
    </source>
</evidence>
<dbReference type="EMBL" id="CP146203">
    <property type="protein sequence ID" value="XBH20912.1"/>
    <property type="molecule type" value="Genomic_DNA"/>
</dbReference>
<dbReference type="InterPro" id="IPR010982">
    <property type="entry name" value="Lambda_DNA-bd_dom_sf"/>
</dbReference>
<dbReference type="InterPro" id="IPR000843">
    <property type="entry name" value="HTH_LacI"/>
</dbReference>
<dbReference type="CDD" id="cd06293">
    <property type="entry name" value="PBP1_LacI-like"/>
    <property type="match status" value="1"/>
</dbReference>
<gene>
    <name evidence="5" type="ORF">V5R04_11875</name>
</gene>
<dbReference type="SUPFAM" id="SSF53822">
    <property type="entry name" value="Periplasmic binding protein-like I"/>
    <property type="match status" value="1"/>
</dbReference>
<dbReference type="PANTHER" id="PTHR30146:SF109">
    <property type="entry name" value="HTH-TYPE TRANSCRIPTIONAL REGULATOR GALS"/>
    <property type="match status" value="1"/>
</dbReference>
<dbReference type="Pfam" id="PF13377">
    <property type="entry name" value="Peripla_BP_3"/>
    <property type="match status" value="1"/>
</dbReference>
<accession>A0AAU7DV63</accession>
<keyword evidence="2 5" id="KW-0238">DNA-binding</keyword>
<name>A0AAU7DV63_9MICO</name>
<dbReference type="PROSITE" id="PS50932">
    <property type="entry name" value="HTH_LACI_2"/>
    <property type="match status" value="1"/>
</dbReference>
<dbReference type="GO" id="GO:0000976">
    <property type="term" value="F:transcription cis-regulatory region binding"/>
    <property type="evidence" value="ECO:0007669"/>
    <property type="project" value="TreeGrafter"/>
</dbReference>
<evidence type="ECO:0000256" key="1">
    <source>
        <dbReference type="ARBA" id="ARBA00023015"/>
    </source>
</evidence>
<dbReference type="CDD" id="cd01392">
    <property type="entry name" value="HTH_LacI"/>
    <property type="match status" value="1"/>
</dbReference>
<evidence type="ECO:0000259" key="4">
    <source>
        <dbReference type="PROSITE" id="PS50932"/>
    </source>
</evidence>
<dbReference type="InterPro" id="IPR046335">
    <property type="entry name" value="LacI/GalR-like_sensor"/>
</dbReference>
<dbReference type="GO" id="GO:0003700">
    <property type="term" value="F:DNA-binding transcription factor activity"/>
    <property type="evidence" value="ECO:0007669"/>
    <property type="project" value="TreeGrafter"/>
</dbReference>
<sequence>MSQVKKRASINDVATRANVSVGTVSNVLNRPNRVSPRTRDKVNQAIVDLEFIPNSSARQLRSGEVSIIGALVLDISNPYFTAVIRGMEDRLAKDGYALMLASSDRSAEKEKQYFRMFEEHGIRGVIAVPASDDMTAISDAKERGHKIVLLDVSSPAPQFSSVGVDNTTGGDLAVSHLIAQGHTRIAFINGPHSIIQCKARSIGAQNALARAGLSLESNFTEFEIQEMTADSGEQAAISILKSLPKETRPTAIFCVNDLVALGVARAFRKRSVAVPQEIALVGYDDLNFAGELATPLSSIRQPTYKIGYRAAELLIAQLQNGDSGDHEQVQFQPELIARESSIFNAVQ</sequence>
<dbReference type="Gene3D" id="3.40.50.2300">
    <property type="match status" value="2"/>
</dbReference>
<organism evidence="5">
    <name type="scientific">Jonesiaceae bacterium BS-20</name>
    <dbReference type="NCBI Taxonomy" id="3120821"/>
    <lineage>
        <taxon>Bacteria</taxon>
        <taxon>Bacillati</taxon>
        <taxon>Actinomycetota</taxon>
        <taxon>Actinomycetes</taxon>
        <taxon>Micrococcales</taxon>
        <taxon>Jonesiaceae</taxon>
    </lineage>
</organism>
<dbReference type="Pfam" id="PF00356">
    <property type="entry name" value="LacI"/>
    <property type="match status" value="1"/>
</dbReference>
<evidence type="ECO:0000256" key="2">
    <source>
        <dbReference type="ARBA" id="ARBA00023125"/>
    </source>
</evidence>
<dbReference type="AlphaFoldDB" id="A0AAU7DV63"/>
<reference evidence="5" key="1">
    <citation type="submission" date="2024-02" db="EMBL/GenBank/DDBJ databases">
        <title>Tomenella chthoni gen. nov. sp. nov., a member of the family Jonesiaceae isolated from bat guano.</title>
        <authorList>
            <person name="Miller S.L."/>
            <person name="King J."/>
            <person name="Sankaranarayanan K."/>
            <person name="Lawson P.A."/>
        </authorList>
    </citation>
    <scope>NUCLEOTIDE SEQUENCE</scope>
    <source>
        <strain evidence="5">BS-20</strain>
    </source>
</reference>
<protein>
    <submittedName>
        <fullName evidence="5">LacI family DNA-binding transcriptional regulator</fullName>
    </submittedName>
</protein>
<keyword evidence="3" id="KW-0804">Transcription</keyword>
<dbReference type="Gene3D" id="1.10.260.40">
    <property type="entry name" value="lambda repressor-like DNA-binding domains"/>
    <property type="match status" value="1"/>
</dbReference>
<feature type="domain" description="HTH lacI-type" evidence="4">
    <location>
        <begin position="8"/>
        <end position="62"/>
    </location>
</feature>
<dbReference type="PANTHER" id="PTHR30146">
    <property type="entry name" value="LACI-RELATED TRANSCRIPTIONAL REPRESSOR"/>
    <property type="match status" value="1"/>
</dbReference>
<dbReference type="SMART" id="SM00354">
    <property type="entry name" value="HTH_LACI"/>
    <property type="match status" value="1"/>
</dbReference>